<dbReference type="Gene3D" id="1.10.10.60">
    <property type="entry name" value="Homeodomain-like"/>
    <property type="match status" value="1"/>
</dbReference>
<comment type="cofactor">
    <cofactor evidence="2">
        <name>Zn(2+)</name>
        <dbReference type="ChEBI" id="CHEBI:29105"/>
    </cofactor>
</comment>
<evidence type="ECO:0000256" key="9">
    <source>
        <dbReference type="ARBA" id="ARBA00023015"/>
    </source>
</evidence>
<dbReference type="SMART" id="SM00342">
    <property type="entry name" value="HTH_ARAC"/>
    <property type="match status" value="1"/>
</dbReference>
<evidence type="ECO:0000256" key="13">
    <source>
        <dbReference type="ARBA" id="ARBA00023204"/>
    </source>
</evidence>
<keyword evidence="11" id="KW-0010">Activator</keyword>
<dbReference type="GO" id="GO:0006307">
    <property type="term" value="P:DNA alkylation repair"/>
    <property type="evidence" value="ECO:0007669"/>
    <property type="project" value="TreeGrafter"/>
</dbReference>
<dbReference type="InterPro" id="IPR037046">
    <property type="entry name" value="AlkA_N_sf"/>
</dbReference>
<evidence type="ECO:0000256" key="5">
    <source>
        <dbReference type="ARBA" id="ARBA00022679"/>
    </source>
</evidence>
<dbReference type="PROSITE" id="PS01124">
    <property type="entry name" value="HTH_ARAC_FAMILY_2"/>
    <property type="match status" value="1"/>
</dbReference>
<dbReference type="GO" id="GO:0043565">
    <property type="term" value="F:sequence-specific DNA binding"/>
    <property type="evidence" value="ECO:0007669"/>
    <property type="project" value="InterPro"/>
</dbReference>
<dbReference type="SUPFAM" id="SSF55945">
    <property type="entry name" value="TATA-box binding protein-like"/>
    <property type="match status" value="1"/>
</dbReference>
<evidence type="ECO:0000313" key="16">
    <source>
        <dbReference type="EMBL" id="SCL19355.1"/>
    </source>
</evidence>
<dbReference type="Pfam" id="PF02805">
    <property type="entry name" value="Ada_Zn_binding"/>
    <property type="match status" value="1"/>
</dbReference>
<feature type="compositionally biased region" description="Basic and acidic residues" evidence="14">
    <location>
        <begin position="388"/>
        <end position="401"/>
    </location>
</feature>
<keyword evidence="9" id="KW-0805">Transcription regulation</keyword>
<dbReference type="InterPro" id="IPR010316">
    <property type="entry name" value="AlkA_N"/>
</dbReference>
<dbReference type="SMART" id="SM00478">
    <property type="entry name" value="ENDO3c"/>
    <property type="match status" value="1"/>
</dbReference>
<feature type="region of interest" description="Disordered" evidence="14">
    <location>
        <begin position="371"/>
        <end position="401"/>
    </location>
</feature>
<dbReference type="EC" id="3.2.2.21" evidence="3"/>
<keyword evidence="13" id="KW-0234">DNA repair</keyword>
<dbReference type="GO" id="GO:0032259">
    <property type="term" value="P:methylation"/>
    <property type="evidence" value="ECO:0007669"/>
    <property type="project" value="UniProtKB-KW"/>
</dbReference>
<dbReference type="InterPro" id="IPR051912">
    <property type="entry name" value="Alkylbase_DNA_Glycosylase/TA"/>
</dbReference>
<dbReference type="Gene3D" id="1.10.340.30">
    <property type="entry name" value="Hypothetical protein, domain 2"/>
    <property type="match status" value="1"/>
</dbReference>
<evidence type="ECO:0000256" key="7">
    <source>
        <dbReference type="ARBA" id="ARBA00022763"/>
    </source>
</evidence>
<dbReference type="Gene3D" id="3.40.10.10">
    <property type="entry name" value="DNA Methylphosphotriester Repair Domain"/>
    <property type="match status" value="1"/>
</dbReference>
<dbReference type="GO" id="GO:0008168">
    <property type="term" value="F:methyltransferase activity"/>
    <property type="evidence" value="ECO:0007669"/>
    <property type="project" value="UniProtKB-KW"/>
</dbReference>
<keyword evidence="12" id="KW-0804">Transcription</keyword>
<dbReference type="Gene3D" id="3.30.310.20">
    <property type="entry name" value="DNA-3-methyladenine glycosylase AlkA, N-terminal domain"/>
    <property type="match status" value="1"/>
</dbReference>
<keyword evidence="4" id="KW-0489">Methyltransferase</keyword>
<dbReference type="GO" id="GO:0032131">
    <property type="term" value="F:alkylated DNA binding"/>
    <property type="evidence" value="ECO:0007669"/>
    <property type="project" value="TreeGrafter"/>
</dbReference>
<reference evidence="16 17" key="1">
    <citation type="submission" date="2016-06" db="EMBL/GenBank/DDBJ databases">
        <authorList>
            <person name="Kjaerup R.B."/>
            <person name="Dalgaard T.S."/>
            <person name="Juul-Madsen H.R."/>
        </authorList>
    </citation>
    <scope>NUCLEOTIDE SEQUENCE [LARGE SCALE GENOMIC DNA]</scope>
    <source>
        <strain evidence="16 17">DSM 43818</strain>
    </source>
</reference>
<evidence type="ECO:0000256" key="14">
    <source>
        <dbReference type="SAM" id="MobiDB-lite"/>
    </source>
</evidence>
<dbReference type="GO" id="GO:0032993">
    <property type="term" value="C:protein-DNA complex"/>
    <property type="evidence" value="ECO:0007669"/>
    <property type="project" value="TreeGrafter"/>
</dbReference>
<dbReference type="PROSITE" id="PS00041">
    <property type="entry name" value="HTH_ARAC_FAMILY_1"/>
    <property type="match status" value="1"/>
</dbReference>
<name>A0A1C6RQN4_9ACTN</name>
<dbReference type="GO" id="GO:0003700">
    <property type="term" value="F:DNA-binding transcription factor activity"/>
    <property type="evidence" value="ECO:0007669"/>
    <property type="project" value="InterPro"/>
</dbReference>
<dbReference type="PANTHER" id="PTHR43003">
    <property type="entry name" value="DNA-3-METHYLADENINE GLYCOSYLASE"/>
    <property type="match status" value="1"/>
</dbReference>
<evidence type="ECO:0000256" key="1">
    <source>
        <dbReference type="ARBA" id="ARBA00000086"/>
    </source>
</evidence>
<dbReference type="PANTHER" id="PTHR43003:SF13">
    <property type="entry name" value="DNA-3-METHYLADENINE GLYCOSYLASE 2"/>
    <property type="match status" value="1"/>
</dbReference>
<dbReference type="InterPro" id="IPR011257">
    <property type="entry name" value="DNA_glycosylase"/>
</dbReference>
<dbReference type="InterPro" id="IPR009057">
    <property type="entry name" value="Homeodomain-like_sf"/>
</dbReference>
<keyword evidence="10" id="KW-0238">DNA-binding</keyword>
<dbReference type="InterPro" id="IPR003265">
    <property type="entry name" value="HhH-GPD_domain"/>
</dbReference>
<dbReference type="Proteomes" id="UP000199699">
    <property type="component" value="Unassembled WGS sequence"/>
</dbReference>
<dbReference type="FunFam" id="3.40.10.10:FF:000001">
    <property type="entry name" value="DNA-3-methyladenine glycosylase 2"/>
    <property type="match status" value="1"/>
</dbReference>
<accession>A0A1C6RQN4</accession>
<gene>
    <name evidence="16" type="ORF">GA0070616_1724</name>
</gene>
<evidence type="ECO:0000259" key="15">
    <source>
        <dbReference type="PROSITE" id="PS01124"/>
    </source>
</evidence>
<dbReference type="GO" id="GO:0006285">
    <property type="term" value="P:base-excision repair, AP site formation"/>
    <property type="evidence" value="ECO:0007669"/>
    <property type="project" value="TreeGrafter"/>
</dbReference>
<keyword evidence="8" id="KW-0862">Zinc</keyword>
<feature type="domain" description="HTH araC/xylS-type" evidence="15">
    <location>
        <begin position="104"/>
        <end position="202"/>
    </location>
</feature>
<dbReference type="InterPro" id="IPR018062">
    <property type="entry name" value="HTH_AraC-typ_CS"/>
</dbReference>
<evidence type="ECO:0000256" key="11">
    <source>
        <dbReference type="ARBA" id="ARBA00023159"/>
    </source>
</evidence>
<dbReference type="GO" id="GO:0008725">
    <property type="term" value="F:DNA-3-methyladenine glycosylase activity"/>
    <property type="evidence" value="ECO:0007669"/>
    <property type="project" value="TreeGrafter"/>
</dbReference>
<dbReference type="InterPro" id="IPR004026">
    <property type="entry name" value="Ada_DNA_repair_Zn-bd"/>
</dbReference>
<evidence type="ECO:0000256" key="2">
    <source>
        <dbReference type="ARBA" id="ARBA00001947"/>
    </source>
</evidence>
<protein>
    <recommendedName>
        <fullName evidence="3">DNA-3-methyladenine glycosylase II</fullName>
        <ecNumber evidence="3">3.2.2.21</ecNumber>
    </recommendedName>
</protein>
<keyword evidence="17" id="KW-1185">Reference proteome</keyword>
<organism evidence="16 17">
    <name type="scientific">Micromonospora nigra</name>
    <dbReference type="NCBI Taxonomy" id="145857"/>
    <lineage>
        <taxon>Bacteria</taxon>
        <taxon>Bacillati</taxon>
        <taxon>Actinomycetota</taxon>
        <taxon>Actinomycetes</taxon>
        <taxon>Micromonosporales</taxon>
        <taxon>Micromonosporaceae</taxon>
        <taxon>Micromonospora</taxon>
    </lineage>
</organism>
<dbReference type="SMART" id="SM01009">
    <property type="entry name" value="AlkA_N"/>
    <property type="match status" value="1"/>
</dbReference>
<dbReference type="InterPro" id="IPR023170">
    <property type="entry name" value="HhH_base_excis_C"/>
</dbReference>
<sequence length="532" mass="57003">MSDHRQPPRAGRGIIGDVELDFERCYRAVDSRDQRFDGWFYTGVTSTGIYCRPSCPAMTPRRHNVRFFPSAAAAQGAGLRACRRCRPDAAPGSPQWDVRADVVGRAMRLIADGVVDRDGVPGLAARLGYTVRHLHRMLCAELGAGPLALARAQRAQTARTLIETTGLGMAEVAFAAGFGSVRQFNETVREVYATAPSELRRGRPPVDERGRDRRATADGAGTITVRLAYRPPLHADALLGFLAVRALPGVEEVRDGTYRRGLRLPRGAAEVALTPADGYVSATLRLADMRDLAPAVARCRRLFDLDADPVAVDQTLAVDPALAAVVAAEPGVRVPRAVDGFEIALRAITTQQVSLTSARTTLTHLLAHLPDPADHEVDGRCGGPHPHGPPDRPTGPREVPRAGEAAGLRSFPAAGAVAGAPDSAFRMPAARREAIRGLARAVAAGEVDLEPGGDREEIRRRLSALPGIGPWTAGYVALRALGDPDVPLTTDLAVRRGAAALGLPDDPAGLDRHADRWRPWRSYATIRLWRAA</sequence>
<dbReference type="CDD" id="cd00056">
    <property type="entry name" value="ENDO3c"/>
    <property type="match status" value="1"/>
</dbReference>
<dbReference type="GO" id="GO:0043916">
    <property type="term" value="F:DNA-7-methylguanine glycosylase activity"/>
    <property type="evidence" value="ECO:0007669"/>
    <property type="project" value="TreeGrafter"/>
</dbReference>
<evidence type="ECO:0000256" key="8">
    <source>
        <dbReference type="ARBA" id="ARBA00022833"/>
    </source>
</evidence>
<evidence type="ECO:0000256" key="4">
    <source>
        <dbReference type="ARBA" id="ARBA00022603"/>
    </source>
</evidence>
<evidence type="ECO:0000256" key="3">
    <source>
        <dbReference type="ARBA" id="ARBA00012000"/>
    </source>
</evidence>
<dbReference type="Gene3D" id="1.10.1670.10">
    <property type="entry name" value="Helix-hairpin-Helix base-excision DNA repair enzymes (C-terminal)"/>
    <property type="match status" value="1"/>
</dbReference>
<keyword evidence="6" id="KW-0479">Metal-binding</keyword>
<dbReference type="Pfam" id="PF06029">
    <property type="entry name" value="AlkA_N"/>
    <property type="match status" value="1"/>
</dbReference>
<dbReference type="STRING" id="145857.GA0070616_1724"/>
<keyword evidence="7" id="KW-0227">DNA damage</keyword>
<evidence type="ECO:0000256" key="6">
    <source>
        <dbReference type="ARBA" id="ARBA00022723"/>
    </source>
</evidence>
<dbReference type="InterPro" id="IPR035451">
    <property type="entry name" value="Ada-like_dom_sf"/>
</dbReference>
<evidence type="ECO:0000256" key="10">
    <source>
        <dbReference type="ARBA" id="ARBA00023125"/>
    </source>
</evidence>
<dbReference type="GO" id="GO:0005737">
    <property type="term" value="C:cytoplasm"/>
    <property type="evidence" value="ECO:0007669"/>
    <property type="project" value="TreeGrafter"/>
</dbReference>
<dbReference type="EMBL" id="FMHT01000003">
    <property type="protein sequence ID" value="SCL19355.1"/>
    <property type="molecule type" value="Genomic_DNA"/>
</dbReference>
<dbReference type="InterPro" id="IPR018060">
    <property type="entry name" value="HTH_AraC"/>
</dbReference>
<dbReference type="SUPFAM" id="SSF48150">
    <property type="entry name" value="DNA-glycosylase"/>
    <property type="match status" value="1"/>
</dbReference>
<dbReference type="SUPFAM" id="SSF57884">
    <property type="entry name" value="Ada DNA repair protein, N-terminal domain (N-Ada 10)"/>
    <property type="match status" value="1"/>
</dbReference>
<dbReference type="Pfam" id="PF12833">
    <property type="entry name" value="HTH_18"/>
    <property type="match status" value="1"/>
</dbReference>
<dbReference type="SUPFAM" id="SSF46689">
    <property type="entry name" value="Homeodomain-like"/>
    <property type="match status" value="1"/>
</dbReference>
<evidence type="ECO:0000313" key="17">
    <source>
        <dbReference type="Proteomes" id="UP000199699"/>
    </source>
</evidence>
<dbReference type="GO" id="GO:0008270">
    <property type="term" value="F:zinc ion binding"/>
    <property type="evidence" value="ECO:0007669"/>
    <property type="project" value="InterPro"/>
</dbReference>
<evidence type="ECO:0000256" key="12">
    <source>
        <dbReference type="ARBA" id="ARBA00023163"/>
    </source>
</evidence>
<keyword evidence="5" id="KW-0808">Transferase</keyword>
<proteinExistence type="predicted"/>
<comment type="catalytic activity">
    <reaction evidence="1">
        <text>Hydrolysis of alkylated DNA, releasing 3-methyladenine, 3-methylguanine, 7-methylguanine and 7-methyladenine.</text>
        <dbReference type="EC" id="3.2.2.21"/>
    </reaction>
</comment>
<dbReference type="AlphaFoldDB" id="A0A1C6RQN4"/>